<evidence type="ECO:0000256" key="2">
    <source>
        <dbReference type="ARBA" id="ARBA00023015"/>
    </source>
</evidence>
<dbReference type="Proteomes" id="UP000029981">
    <property type="component" value="Chromosome 4"/>
</dbReference>
<dbReference type="GO" id="GO:0005634">
    <property type="term" value="C:nucleus"/>
    <property type="evidence" value="ECO:0007669"/>
    <property type="project" value="UniProtKB-SubCell"/>
</dbReference>
<evidence type="ECO:0000256" key="3">
    <source>
        <dbReference type="ARBA" id="ARBA00023163"/>
    </source>
</evidence>
<dbReference type="KEGG" id="csv:105435339"/>
<dbReference type="SMART" id="SM00717">
    <property type="entry name" value="SANT"/>
    <property type="match status" value="1"/>
</dbReference>
<dbReference type="InterPro" id="IPR001005">
    <property type="entry name" value="SANT/Myb"/>
</dbReference>
<feature type="region of interest" description="Disordered" evidence="5">
    <location>
        <begin position="1"/>
        <end position="23"/>
    </location>
</feature>
<dbReference type="Gramene" id="KGN53066">
    <property type="protein sequence ID" value="KGN53066"/>
    <property type="gene ID" value="Csa_4G014580"/>
</dbReference>
<accession>A0A0A0KYZ4</accession>
<dbReference type="CDD" id="cd00167">
    <property type="entry name" value="SANT"/>
    <property type="match status" value="1"/>
</dbReference>
<keyword evidence="3" id="KW-0804">Transcription</keyword>
<keyword evidence="2" id="KW-0805">Transcription regulation</keyword>
<dbReference type="PROSITE" id="PS50090">
    <property type="entry name" value="MYB_LIKE"/>
    <property type="match status" value="1"/>
</dbReference>
<name>A0A0A0KYZ4_CUCSA</name>
<dbReference type="OrthoDB" id="118550at2759"/>
<evidence type="ECO:0000256" key="4">
    <source>
        <dbReference type="ARBA" id="ARBA00023242"/>
    </source>
</evidence>
<keyword evidence="9" id="KW-1185">Reference proteome</keyword>
<evidence type="ECO:0000259" key="6">
    <source>
        <dbReference type="PROSITE" id="PS50090"/>
    </source>
</evidence>
<comment type="subcellular location">
    <subcellularLocation>
        <location evidence="1">Nucleus</location>
    </subcellularLocation>
</comment>
<dbReference type="Gene3D" id="1.10.10.60">
    <property type="entry name" value="Homeodomain-like"/>
    <property type="match status" value="1"/>
</dbReference>
<sequence length="357" mass="39989">MAENKNVSFPHSSGSSLHTPTSPYNFDQNSVALSPSIDDNHEMSLGLEFSSCNWINNVGSEQLPTMEETSLRRVNHSLSLTNPNGNFETTQYYPSFPQFNGLNDNFETPQFYHPSYTQFNDPNNNYNNMGDAFLCSPSTLSTTHNSSNDSIRYNNGFLSDVVNSNSTKTTMTFENGCSFDSNLNNPSLFHDPQTSHFCSPSTFSMTHNNGQFADSTSYTGLLSDIPTQMIRPHVPTISLSTTNLLPSSSLPPQPLLSQNSLKIRNNSTNWSIREHKLFLAGMQLLGQGAWKKIANYVVITKTHTQVASHAQKYFLRQTSPKHKRTSIHDITTAEPEFFALAEARIAQHMKRLNNKDQ</sequence>
<proteinExistence type="predicted"/>
<protein>
    <submittedName>
        <fullName evidence="8">Uncharacterized protein</fullName>
    </submittedName>
</protein>
<dbReference type="InterPro" id="IPR017930">
    <property type="entry name" value="Myb_dom"/>
</dbReference>
<dbReference type="EMBL" id="CM002925">
    <property type="protein sequence ID" value="KGN53066.1"/>
    <property type="molecule type" value="Genomic_DNA"/>
</dbReference>
<evidence type="ECO:0000259" key="7">
    <source>
        <dbReference type="PROSITE" id="PS51294"/>
    </source>
</evidence>
<dbReference type="InterPro" id="IPR006447">
    <property type="entry name" value="Myb_dom_plants"/>
</dbReference>
<dbReference type="NCBIfam" id="TIGR01557">
    <property type="entry name" value="myb_SHAQKYF"/>
    <property type="match status" value="1"/>
</dbReference>
<dbReference type="SUPFAM" id="SSF46689">
    <property type="entry name" value="Homeodomain-like"/>
    <property type="match status" value="1"/>
</dbReference>
<dbReference type="GO" id="GO:0003677">
    <property type="term" value="F:DNA binding"/>
    <property type="evidence" value="ECO:0007669"/>
    <property type="project" value="InterPro"/>
</dbReference>
<evidence type="ECO:0000256" key="1">
    <source>
        <dbReference type="ARBA" id="ARBA00004123"/>
    </source>
</evidence>
<gene>
    <name evidence="8" type="ORF">Csa_4G014580</name>
</gene>
<dbReference type="PANTHER" id="PTHR44042:SF15">
    <property type="entry name" value="DUPLICATED HOMEODOMAIN-LIKE SUPERFAMILY PROTEIN"/>
    <property type="match status" value="1"/>
</dbReference>
<evidence type="ECO:0000313" key="9">
    <source>
        <dbReference type="Proteomes" id="UP000029981"/>
    </source>
</evidence>
<feature type="domain" description="HTH myb-type" evidence="7">
    <location>
        <begin position="269"/>
        <end position="318"/>
    </location>
</feature>
<reference evidence="8 9" key="4">
    <citation type="journal article" date="2011" name="BMC Genomics">
        <title>RNA-Seq improves annotation of protein-coding genes in the cucumber genome.</title>
        <authorList>
            <person name="Li Z."/>
            <person name="Zhang Z."/>
            <person name="Yan P."/>
            <person name="Huang S."/>
            <person name="Fei Z."/>
            <person name="Lin K."/>
        </authorList>
    </citation>
    <scope>NUCLEOTIDE SEQUENCE [LARGE SCALE GENOMIC DNA]</scope>
    <source>
        <strain evidence="9">cv. 9930</strain>
    </source>
</reference>
<evidence type="ECO:0000256" key="5">
    <source>
        <dbReference type="SAM" id="MobiDB-lite"/>
    </source>
</evidence>
<organism evidence="8 9">
    <name type="scientific">Cucumis sativus</name>
    <name type="common">Cucumber</name>
    <dbReference type="NCBI Taxonomy" id="3659"/>
    <lineage>
        <taxon>Eukaryota</taxon>
        <taxon>Viridiplantae</taxon>
        <taxon>Streptophyta</taxon>
        <taxon>Embryophyta</taxon>
        <taxon>Tracheophyta</taxon>
        <taxon>Spermatophyta</taxon>
        <taxon>Magnoliopsida</taxon>
        <taxon>eudicotyledons</taxon>
        <taxon>Gunneridae</taxon>
        <taxon>Pentapetalae</taxon>
        <taxon>rosids</taxon>
        <taxon>fabids</taxon>
        <taxon>Cucurbitales</taxon>
        <taxon>Cucurbitaceae</taxon>
        <taxon>Benincaseae</taxon>
        <taxon>Cucumis</taxon>
    </lineage>
</organism>
<dbReference type="Pfam" id="PF00249">
    <property type="entry name" value="Myb_DNA-binding"/>
    <property type="match status" value="1"/>
</dbReference>
<keyword evidence="4" id="KW-0539">Nucleus</keyword>
<dbReference type="PANTHER" id="PTHR44042">
    <property type="entry name" value="DUPLICATED HOMEODOMAIN-LIKE SUPERFAMILY PROTEIN-RELATED"/>
    <property type="match status" value="1"/>
</dbReference>
<dbReference type="AlphaFoldDB" id="A0A0A0KYZ4"/>
<evidence type="ECO:0000313" key="8">
    <source>
        <dbReference type="EMBL" id="KGN53066.1"/>
    </source>
</evidence>
<reference evidence="8 9" key="2">
    <citation type="journal article" date="2009" name="PLoS ONE">
        <title>An integrated genetic and cytogenetic map of the cucumber genome.</title>
        <authorList>
            <person name="Ren Y."/>
            <person name="Zhang Z."/>
            <person name="Liu J."/>
            <person name="Staub J.E."/>
            <person name="Han Y."/>
            <person name="Cheng Z."/>
            <person name="Li X."/>
            <person name="Lu J."/>
            <person name="Miao H."/>
            <person name="Kang H."/>
            <person name="Xie B."/>
            <person name="Gu X."/>
            <person name="Wang X."/>
            <person name="Du Y."/>
            <person name="Jin W."/>
            <person name="Huang S."/>
        </authorList>
    </citation>
    <scope>NUCLEOTIDE SEQUENCE [LARGE SCALE GENOMIC DNA]</scope>
    <source>
        <strain evidence="9">cv. 9930</strain>
    </source>
</reference>
<reference evidence="8 9" key="3">
    <citation type="journal article" date="2010" name="BMC Genomics">
        <title>Transcriptome sequencing and comparative analysis of cucumber flowers with different sex types.</title>
        <authorList>
            <person name="Guo S."/>
            <person name="Zheng Y."/>
            <person name="Joung J.G."/>
            <person name="Liu S."/>
            <person name="Zhang Z."/>
            <person name="Crasta O.R."/>
            <person name="Sobral B.W."/>
            <person name="Xu Y."/>
            <person name="Huang S."/>
            <person name="Fei Z."/>
        </authorList>
    </citation>
    <scope>NUCLEOTIDE SEQUENCE [LARGE SCALE GENOMIC DNA]</scope>
    <source>
        <strain evidence="9">cv. 9930</strain>
    </source>
</reference>
<dbReference type="PROSITE" id="PS51294">
    <property type="entry name" value="HTH_MYB"/>
    <property type="match status" value="1"/>
</dbReference>
<feature type="domain" description="Myb-like" evidence="6">
    <location>
        <begin position="262"/>
        <end position="314"/>
    </location>
</feature>
<reference evidence="8 9" key="1">
    <citation type="journal article" date="2009" name="Nat. Genet.">
        <title>The genome of the cucumber, Cucumis sativus L.</title>
        <authorList>
            <person name="Huang S."/>
            <person name="Li R."/>
            <person name="Zhang Z."/>
            <person name="Li L."/>
            <person name="Gu X."/>
            <person name="Fan W."/>
            <person name="Lucas W.J."/>
            <person name="Wang X."/>
            <person name="Xie B."/>
            <person name="Ni P."/>
            <person name="Ren Y."/>
            <person name="Zhu H."/>
            <person name="Li J."/>
            <person name="Lin K."/>
            <person name="Jin W."/>
            <person name="Fei Z."/>
            <person name="Li G."/>
            <person name="Staub J."/>
            <person name="Kilian A."/>
            <person name="van der Vossen E.A."/>
            <person name="Wu Y."/>
            <person name="Guo J."/>
            <person name="He J."/>
            <person name="Jia Z."/>
            <person name="Ren Y."/>
            <person name="Tian G."/>
            <person name="Lu Y."/>
            <person name="Ruan J."/>
            <person name="Qian W."/>
            <person name="Wang M."/>
            <person name="Huang Q."/>
            <person name="Li B."/>
            <person name="Xuan Z."/>
            <person name="Cao J."/>
            <person name="Asan"/>
            <person name="Wu Z."/>
            <person name="Zhang J."/>
            <person name="Cai Q."/>
            <person name="Bai Y."/>
            <person name="Zhao B."/>
            <person name="Han Y."/>
            <person name="Li Y."/>
            <person name="Li X."/>
            <person name="Wang S."/>
            <person name="Shi Q."/>
            <person name="Liu S."/>
            <person name="Cho W.K."/>
            <person name="Kim J.Y."/>
            <person name="Xu Y."/>
            <person name="Heller-Uszynska K."/>
            <person name="Miao H."/>
            <person name="Cheng Z."/>
            <person name="Zhang S."/>
            <person name="Wu J."/>
            <person name="Yang Y."/>
            <person name="Kang H."/>
            <person name="Li M."/>
            <person name="Liang H."/>
            <person name="Ren X."/>
            <person name="Shi Z."/>
            <person name="Wen M."/>
            <person name="Jian M."/>
            <person name="Yang H."/>
            <person name="Zhang G."/>
            <person name="Yang Z."/>
            <person name="Chen R."/>
            <person name="Liu S."/>
            <person name="Li J."/>
            <person name="Ma L."/>
            <person name="Liu H."/>
            <person name="Zhou Y."/>
            <person name="Zhao J."/>
            <person name="Fang X."/>
            <person name="Li G."/>
            <person name="Fang L."/>
            <person name="Li Y."/>
            <person name="Liu D."/>
            <person name="Zheng H."/>
            <person name="Zhang Y."/>
            <person name="Qin N."/>
            <person name="Li Z."/>
            <person name="Yang G."/>
            <person name="Yang S."/>
            <person name="Bolund L."/>
            <person name="Kristiansen K."/>
            <person name="Zheng H."/>
            <person name="Li S."/>
            <person name="Zhang X."/>
            <person name="Yang H."/>
            <person name="Wang J."/>
            <person name="Sun R."/>
            <person name="Zhang B."/>
            <person name="Jiang S."/>
            <person name="Wang J."/>
            <person name="Du Y."/>
            <person name="Li S."/>
        </authorList>
    </citation>
    <scope>NUCLEOTIDE SEQUENCE [LARGE SCALE GENOMIC DNA]</scope>
    <source>
        <strain evidence="9">cv. 9930</strain>
    </source>
</reference>
<dbReference type="InterPro" id="IPR009057">
    <property type="entry name" value="Homeodomain-like_sf"/>
</dbReference>